<keyword evidence="2" id="KW-1185">Reference proteome</keyword>
<gene>
    <name evidence="1" type="ORF">C8Q71DRAFT_710022</name>
</gene>
<dbReference type="GeneID" id="72001448"/>
<dbReference type="SUPFAM" id="SSF51735">
    <property type="entry name" value="NAD(P)-binding Rossmann-fold domains"/>
    <property type="match status" value="1"/>
</dbReference>
<proteinExistence type="predicted"/>
<protein>
    <submittedName>
        <fullName evidence="1">Uncharacterized protein</fullName>
    </submittedName>
</protein>
<sequence length="253" mass="28104">MTLLLTGVTGVAGLATYRAAVVDPAITHVTVLPRRPIPSWAILSPNTSTNTTTIIHNDFLPYPPDLAKQLAQNNECVWALGRSVAGMNETDYTEMTYGYLLNVATALNDAGVGENRGEGEPCKFVSSARSMRIPPGRVRRCGQESRYVLPRFLSRSILSMKARVVRSTYFSPPKEYPEDRKNQRPAWFRAIDIVMTPLLKNLIPSIYTPTEELGKLLSSLRRDDDLRKTCSEGPDGRRVNVTFRTVCAYGHSG</sequence>
<comment type="caution">
    <text evidence="1">The sequence shown here is derived from an EMBL/GenBank/DDBJ whole genome shotgun (WGS) entry which is preliminary data.</text>
</comment>
<name>A0ABQ8KCH3_9APHY</name>
<evidence type="ECO:0000313" key="2">
    <source>
        <dbReference type="Proteomes" id="UP000814176"/>
    </source>
</evidence>
<dbReference type="Gene3D" id="3.40.50.720">
    <property type="entry name" value="NAD(P)-binding Rossmann-like Domain"/>
    <property type="match status" value="1"/>
</dbReference>
<dbReference type="RefSeq" id="XP_047777731.1">
    <property type="nucleotide sequence ID" value="XM_047920716.1"/>
</dbReference>
<reference evidence="1 2" key="1">
    <citation type="journal article" date="2021" name="Environ. Microbiol.">
        <title>Gene family expansions and transcriptome signatures uncover fungal adaptations to wood decay.</title>
        <authorList>
            <person name="Hage H."/>
            <person name="Miyauchi S."/>
            <person name="Viragh M."/>
            <person name="Drula E."/>
            <person name="Min B."/>
            <person name="Chaduli D."/>
            <person name="Navarro D."/>
            <person name="Favel A."/>
            <person name="Norest M."/>
            <person name="Lesage-Meessen L."/>
            <person name="Balint B."/>
            <person name="Merenyi Z."/>
            <person name="de Eugenio L."/>
            <person name="Morin E."/>
            <person name="Martinez A.T."/>
            <person name="Baldrian P."/>
            <person name="Stursova M."/>
            <person name="Martinez M.J."/>
            <person name="Novotny C."/>
            <person name="Magnuson J.K."/>
            <person name="Spatafora J.W."/>
            <person name="Maurice S."/>
            <person name="Pangilinan J."/>
            <person name="Andreopoulos W."/>
            <person name="LaButti K."/>
            <person name="Hundley H."/>
            <person name="Na H."/>
            <person name="Kuo A."/>
            <person name="Barry K."/>
            <person name="Lipzen A."/>
            <person name="Henrissat B."/>
            <person name="Riley R."/>
            <person name="Ahrendt S."/>
            <person name="Nagy L.G."/>
            <person name="Grigoriev I.V."/>
            <person name="Martin F."/>
            <person name="Rosso M.N."/>
        </authorList>
    </citation>
    <scope>NUCLEOTIDE SEQUENCE [LARGE SCALE GENOMIC DNA]</scope>
    <source>
        <strain evidence="1 2">CIRM-BRFM 1785</strain>
    </source>
</reference>
<dbReference type="EMBL" id="JADCUA010000013">
    <property type="protein sequence ID" value="KAH9835298.1"/>
    <property type="molecule type" value="Genomic_DNA"/>
</dbReference>
<evidence type="ECO:0000313" key="1">
    <source>
        <dbReference type="EMBL" id="KAH9835298.1"/>
    </source>
</evidence>
<accession>A0ABQ8KCH3</accession>
<dbReference type="InterPro" id="IPR036291">
    <property type="entry name" value="NAD(P)-bd_dom_sf"/>
</dbReference>
<organism evidence="1 2">
    <name type="scientific">Rhodofomes roseus</name>
    <dbReference type="NCBI Taxonomy" id="34475"/>
    <lineage>
        <taxon>Eukaryota</taxon>
        <taxon>Fungi</taxon>
        <taxon>Dikarya</taxon>
        <taxon>Basidiomycota</taxon>
        <taxon>Agaricomycotina</taxon>
        <taxon>Agaricomycetes</taxon>
        <taxon>Polyporales</taxon>
        <taxon>Rhodofomes</taxon>
    </lineage>
</organism>
<dbReference type="Proteomes" id="UP000814176">
    <property type="component" value="Unassembled WGS sequence"/>
</dbReference>